<organism evidence="11 12">
    <name type="scientific">Paraglomus brasilianum</name>
    <dbReference type="NCBI Taxonomy" id="144538"/>
    <lineage>
        <taxon>Eukaryota</taxon>
        <taxon>Fungi</taxon>
        <taxon>Fungi incertae sedis</taxon>
        <taxon>Mucoromycota</taxon>
        <taxon>Glomeromycotina</taxon>
        <taxon>Glomeromycetes</taxon>
        <taxon>Paraglomerales</taxon>
        <taxon>Paraglomeraceae</taxon>
        <taxon>Paraglomus</taxon>
    </lineage>
</organism>
<dbReference type="PROSITE" id="PS01360">
    <property type="entry name" value="ZF_MYND_1"/>
    <property type="match status" value="1"/>
</dbReference>
<dbReference type="OrthoDB" id="265717at2759"/>
<dbReference type="PROSITE" id="PS50280">
    <property type="entry name" value="SET"/>
    <property type="match status" value="1"/>
</dbReference>
<proteinExistence type="predicted"/>
<sequence length="493" mass="56555">MENRSTKEFEDNKSQSKQAEAEIILDEPKGALKKVCIKKTEHKGRGIYALETIQRGTSIWQELPFSAVVDDQNISKACSSCFVNDKRMFRCSKCSLVHYCSKQCQVDDWQNHQEECKATVKVQRNPPTFIRLASRILRKRRVDVTLFKQIENLESNYSKFQQSQMETFAQLAMVVKECVGKDELIPAADMLTLFCQLTSNGFSVLDAEMQSTGVGIYPNVSLLNHSCWPNCVVIFEGLKLNVRPIRKIEIGEEITISYTDLFFTGEERRKELYERYFFTCRCELCEKYKSVSEVDPRSALRCSNTSCDNPVDQPSSSDKDEEYAVCCKCGKISTFDVAVLDDNLKKARSLFKKGSELSTSEPENALTYLHQAFLIQQSLLYYANHELVMTHRALFDCSSKLHKWDEALQHAECLERAYHVVYPEYHPDTAVQIYRVAKILLYMNQLEKAVTELRYALKISEVTCGYRHKLTKVIETSLKNSEAEIAIGQSTRS</sequence>
<dbReference type="PANTHER" id="PTHR12197:SF251">
    <property type="entry name" value="EG:BACR7C10.4 PROTEIN"/>
    <property type="match status" value="1"/>
</dbReference>
<feature type="domain" description="SET" evidence="9">
    <location>
        <begin position="33"/>
        <end position="259"/>
    </location>
</feature>
<keyword evidence="2" id="KW-0808">Transferase</keyword>
<dbReference type="Pfam" id="PF01753">
    <property type="entry name" value="zf-MYND"/>
    <property type="match status" value="1"/>
</dbReference>
<evidence type="ECO:0000256" key="2">
    <source>
        <dbReference type="ARBA" id="ARBA00022679"/>
    </source>
</evidence>
<evidence type="ECO:0000259" key="9">
    <source>
        <dbReference type="PROSITE" id="PS50280"/>
    </source>
</evidence>
<dbReference type="Gene3D" id="2.170.270.10">
    <property type="entry name" value="SET domain"/>
    <property type="match status" value="1"/>
</dbReference>
<dbReference type="InterPro" id="IPR001214">
    <property type="entry name" value="SET_dom"/>
</dbReference>
<dbReference type="SUPFAM" id="SSF48452">
    <property type="entry name" value="TPR-like"/>
    <property type="match status" value="1"/>
</dbReference>
<dbReference type="SMART" id="SM00317">
    <property type="entry name" value="SET"/>
    <property type="match status" value="1"/>
</dbReference>
<keyword evidence="1" id="KW-0489">Methyltransferase</keyword>
<evidence type="ECO:0000256" key="4">
    <source>
        <dbReference type="ARBA" id="ARBA00022723"/>
    </source>
</evidence>
<evidence type="ECO:0000313" key="11">
    <source>
        <dbReference type="EMBL" id="CAG8459642.1"/>
    </source>
</evidence>
<keyword evidence="4" id="KW-0479">Metal-binding</keyword>
<dbReference type="GO" id="GO:0008168">
    <property type="term" value="F:methyltransferase activity"/>
    <property type="evidence" value="ECO:0007669"/>
    <property type="project" value="UniProtKB-KW"/>
</dbReference>
<dbReference type="PANTHER" id="PTHR12197">
    <property type="entry name" value="HISTONE-LYSINE N-METHYLTRANSFERASE SMYD"/>
    <property type="match status" value="1"/>
</dbReference>
<dbReference type="GO" id="GO:0032259">
    <property type="term" value="P:methylation"/>
    <property type="evidence" value="ECO:0007669"/>
    <property type="project" value="UniProtKB-KW"/>
</dbReference>
<evidence type="ECO:0000256" key="5">
    <source>
        <dbReference type="ARBA" id="ARBA00022771"/>
    </source>
</evidence>
<evidence type="ECO:0000256" key="3">
    <source>
        <dbReference type="ARBA" id="ARBA00022691"/>
    </source>
</evidence>
<dbReference type="GO" id="GO:0005634">
    <property type="term" value="C:nucleus"/>
    <property type="evidence" value="ECO:0007669"/>
    <property type="project" value="TreeGrafter"/>
</dbReference>
<evidence type="ECO:0000256" key="7">
    <source>
        <dbReference type="PROSITE-ProRule" id="PRU00134"/>
    </source>
</evidence>
<dbReference type="Gene3D" id="1.25.40.10">
    <property type="entry name" value="Tetratricopeptide repeat domain"/>
    <property type="match status" value="1"/>
</dbReference>
<keyword evidence="5 7" id="KW-0863">Zinc-finger</keyword>
<keyword evidence="6" id="KW-0862">Zinc</keyword>
<comment type="caution">
    <text evidence="11">The sequence shown here is derived from an EMBL/GenBank/DDBJ whole genome shotgun (WGS) entry which is preliminary data.</text>
</comment>
<dbReference type="AlphaFoldDB" id="A0A9N8VSR7"/>
<protein>
    <submittedName>
        <fullName evidence="11">6460_t:CDS:1</fullName>
    </submittedName>
</protein>
<dbReference type="Pfam" id="PF00856">
    <property type="entry name" value="SET"/>
    <property type="match status" value="1"/>
</dbReference>
<name>A0A9N8VSR7_9GLOM</name>
<dbReference type="GO" id="GO:0008270">
    <property type="term" value="F:zinc ion binding"/>
    <property type="evidence" value="ECO:0007669"/>
    <property type="project" value="UniProtKB-KW"/>
</dbReference>
<feature type="compositionally biased region" description="Basic and acidic residues" evidence="8">
    <location>
        <begin position="1"/>
        <end position="14"/>
    </location>
</feature>
<keyword evidence="12" id="KW-1185">Reference proteome</keyword>
<dbReference type="Gene3D" id="6.10.140.2220">
    <property type="match status" value="1"/>
</dbReference>
<dbReference type="Gene3D" id="1.10.220.160">
    <property type="match status" value="1"/>
</dbReference>
<dbReference type="InterPro" id="IPR011990">
    <property type="entry name" value="TPR-like_helical_dom_sf"/>
</dbReference>
<accession>A0A9N8VSR7</accession>
<dbReference type="Proteomes" id="UP000789739">
    <property type="component" value="Unassembled WGS sequence"/>
</dbReference>
<gene>
    <name evidence="11" type="ORF">PBRASI_LOCUS510</name>
</gene>
<evidence type="ECO:0000313" key="12">
    <source>
        <dbReference type="Proteomes" id="UP000789739"/>
    </source>
</evidence>
<dbReference type="FunFam" id="2.170.270.10:FF:000013">
    <property type="entry name" value="Histone-lysine N-methyltransferase SMYD1 isoform 1"/>
    <property type="match status" value="1"/>
</dbReference>
<evidence type="ECO:0000256" key="6">
    <source>
        <dbReference type="ARBA" id="ARBA00022833"/>
    </source>
</evidence>
<evidence type="ECO:0000256" key="1">
    <source>
        <dbReference type="ARBA" id="ARBA00022603"/>
    </source>
</evidence>
<dbReference type="EMBL" id="CAJVPI010000025">
    <property type="protein sequence ID" value="CAG8459642.1"/>
    <property type="molecule type" value="Genomic_DNA"/>
</dbReference>
<dbReference type="SUPFAM" id="SSF82199">
    <property type="entry name" value="SET domain"/>
    <property type="match status" value="1"/>
</dbReference>
<keyword evidence="3" id="KW-0949">S-adenosyl-L-methionine</keyword>
<dbReference type="InterPro" id="IPR002893">
    <property type="entry name" value="Znf_MYND"/>
</dbReference>
<dbReference type="InterPro" id="IPR050869">
    <property type="entry name" value="H3K4_H4K5_MeTrfase"/>
</dbReference>
<feature type="region of interest" description="Disordered" evidence="8">
    <location>
        <begin position="1"/>
        <end position="20"/>
    </location>
</feature>
<feature type="domain" description="MYND-type" evidence="10">
    <location>
        <begin position="78"/>
        <end position="116"/>
    </location>
</feature>
<reference evidence="11" key="1">
    <citation type="submission" date="2021-06" db="EMBL/GenBank/DDBJ databases">
        <authorList>
            <person name="Kallberg Y."/>
            <person name="Tangrot J."/>
            <person name="Rosling A."/>
        </authorList>
    </citation>
    <scope>NUCLEOTIDE SEQUENCE</scope>
    <source>
        <strain evidence="11">BR232B</strain>
    </source>
</reference>
<dbReference type="PROSITE" id="PS50865">
    <property type="entry name" value="ZF_MYND_2"/>
    <property type="match status" value="1"/>
</dbReference>
<evidence type="ECO:0000256" key="8">
    <source>
        <dbReference type="SAM" id="MobiDB-lite"/>
    </source>
</evidence>
<dbReference type="InterPro" id="IPR046341">
    <property type="entry name" value="SET_dom_sf"/>
</dbReference>
<evidence type="ECO:0000259" key="10">
    <source>
        <dbReference type="PROSITE" id="PS50865"/>
    </source>
</evidence>